<feature type="domain" description="Teneurin-like YD-shell" evidence="3">
    <location>
        <begin position="1163"/>
        <end position="1268"/>
    </location>
</feature>
<feature type="chain" id="PRO_5002872194" evidence="2">
    <location>
        <begin position="30"/>
        <end position="1448"/>
    </location>
</feature>
<dbReference type="Proteomes" id="UP000000739">
    <property type="component" value="Chromosome"/>
</dbReference>
<evidence type="ECO:0000256" key="1">
    <source>
        <dbReference type="ARBA" id="ARBA00022737"/>
    </source>
</evidence>
<evidence type="ECO:0000256" key="2">
    <source>
        <dbReference type="SAM" id="SignalP"/>
    </source>
</evidence>
<dbReference type="KEGG" id="dal:Dalk_4504"/>
<dbReference type="Gene3D" id="2.180.10.10">
    <property type="entry name" value="RHS repeat-associated core"/>
    <property type="match status" value="4"/>
</dbReference>
<keyword evidence="2" id="KW-0732">Signal</keyword>
<evidence type="ECO:0000259" key="3">
    <source>
        <dbReference type="Pfam" id="PF25023"/>
    </source>
</evidence>
<keyword evidence="1" id="KW-0677">Repeat</keyword>
<dbReference type="InterPro" id="IPR022385">
    <property type="entry name" value="Rhs_assc_core"/>
</dbReference>
<dbReference type="PANTHER" id="PTHR32305:SF15">
    <property type="entry name" value="PROTEIN RHSA-RELATED"/>
    <property type="match status" value="1"/>
</dbReference>
<gene>
    <name evidence="4" type="ordered locus">Dalk_4504</name>
</gene>
<feature type="domain" description="Teneurin-like YD-shell" evidence="3">
    <location>
        <begin position="641"/>
        <end position="843"/>
    </location>
</feature>
<dbReference type="EMBL" id="CP001322">
    <property type="protein sequence ID" value="ACL06183.1"/>
    <property type="molecule type" value="Genomic_DNA"/>
</dbReference>
<dbReference type="NCBIfam" id="TIGR03696">
    <property type="entry name" value="Rhs_assc_core"/>
    <property type="match status" value="1"/>
</dbReference>
<name>B8FCM0_DESAL</name>
<organism evidence="4 5">
    <name type="scientific">Desulfatibacillum aliphaticivorans</name>
    <dbReference type="NCBI Taxonomy" id="218208"/>
    <lineage>
        <taxon>Bacteria</taxon>
        <taxon>Pseudomonadati</taxon>
        <taxon>Thermodesulfobacteriota</taxon>
        <taxon>Desulfobacteria</taxon>
        <taxon>Desulfobacterales</taxon>
        <taxon>Desulfatibacillaceae</taxon>
        <taxon>Desulfatibacillum</taxon>
    </lineage>
</organism>
<dbReference type="PANTHER" id="PTHR32305">
    <property type="match status" value="1"/>
</dbReference>
<dbReference type="Pfam" id="PF05593">
    <property type="entry name" value="RHS_repeat"/>
    <property type="match status" value="1"/>
</dbReference>
<keyword evidence="5" id="KW-1185">Reference proteome</keyword>
<dbReference type="InterPro" id="IPR006530">
    <property type="entry name" value="YD"/>
</dbReference>
<evidence type="ECO:0000313" key="5">
    <source>
        <dbReference type="Proteomes" id="UP000000739"/>
    </source>
</evidence>
<sequence>MKNTSFFRMGVVLFFLAGLCLISNSSAHADEMEDWLSVQTWGVKMRMVESLNDSGSYVSSTCEECTVSFQVVINHVSEVEGVFEQDVSGDSGRKANSGDWVGDLKSRETVRNSYSQHGNGEECCQGEFLTLTEECTGEGLEEDYPFLIFDENFTYQLCVPHTGIDCTKRLTTEDGTSVITGLVEINNNTLMNLPMGAYKEVPNWDFEPCMEFDLPEGGPQVISGSVTFQDITCSRATITWEWELTPDPEPAPPVETDLGCPDENCEGNGGDGGSGFGVPTWAVNMNNLNVFITDTPIWHTAPFGPPVQVTLSYNSQSQTAVYEPTGRKWQLNYNSYIDFNLATGEYIVYLPDGSREVFTPNLDTGFLDPPYGSYNALAVISMEQTNLTFPDGTVYVYRLPENSYVQPFLSEIRDPYGNKLTLNWAGLFPAGGKLLSIQDALGRLTTFHYNDRDKIDRITDPFSRSAYLSYNDDGDLVRITDMGGYFTTFAYESDGTIASMTQGADHWSFDVKATSVSVSSALGLERFVLNSGLGQSQYQSAMGSGDSPASFMYDLSSAPDNLHKDVTQFTTPEGVGFHYSYDSKRNLLEDCVEVPAGDGGGMAAYRYTYNHMGKVASVTDAKNNRIDMTYAGNGVDLLAVTNGLGSITATYDAHHGITSLTDRSGYTKTNVYNSYGQLTSSTDSLGATTNYIYNDNHQLAGVQRAGLIIGAYTYDGKERVASFTDATGYTCRYAYNNLDNITSITYPDDRSTTFTYSSSRPHLVSGVTDPAGRRTEFQYNALRQITRATYPDGSQIAYSYHKDGRLAEITDPLGRKTSYTYDRDGNLSQKTYPDGRSVSLEYSGGRLKKFTDARGIATNYTYDLNGNLLTIVYSDDTPSVVFTYDAYNRPVTVQDGLGSRTLTYDAASRPLSIDGPWENDTLQFSYDLKGRKTSQTLENGPSMEYACDALDRLTVVTSTAGIFAYGYTGAHQYPSVVERPDGGFTQFTHDEMNRLIRLENRKTDNTLINAFGYAFNDQGMPSAETVDNGPALNFSGLKSSAASFNPLNQLTSLQPLTGSCEYDADGNMTKGLTRRGYVFSAAYDGEGRLASLEYTDAGGNLHRREYTYRSDGFLGLITIFQNGDLQEEKRLIRLGPVLLQERNGANEATADYVWGRAEEGGVGALLAVQTGGQAYYPLLNARGDVTALLNATGNACAWYAYDPYGNLLHNTGAPVQPFRFSTKEYDEETGLYYFGRRFYSPVMARWLTRDPKGEGASLNLYEFSRSNPLAYFDPLGAQDAELAAMDARWAQARAAMEASSQSTATASDSGGFGEMMSNTVGKAFKWVGDIIQGSPDAAGTVVDKVVDTALESNKFTKMGKTGYDAIQKGFDVAQDAVEISEAWNDPDPASGFTLLKKTVKYTCGRVPGVGTAFSEIMTEGIETVEHSQATQALRNREQTIMGAVRRGQ</sequence>
<dbReference type="InterPro" id="IPR050708">
    <property type="entry name" value="T6SS_VgrG/RHS"/>
</dbReference>
<feature type="signal peptide" evidence="2">
    <location>
        <begin position="1"/>
        <end position="29"/>
    </location>
</feature>
<dbReference type="RefSeq" id="WP_015949229.1">
    <property type="nucleotide sequence ID" value="NC_011768.1"/>
</dbReference>
<dbReference type="HOGENOM" id="CLU_251459_0_0_7"/>
<dbReference type="NCBIfam" id="TIGR01643">
    <property type="entry name" value="YD_repeat_2x"/>
    <property type="match status" value="4"/>
</dbReference>
<reference evidence="4 5" key="1">
    <citation type="journal article" date="2012" name="Environ. Microbiol.">
        <title>The genome sequence of Desulfatibacillum alkenivorans AK-01: a blueprint for anaerobic alkane oxidation.</title>
        <authorList>
            <person name="Callaghan A.V."/>
            <person name="Morris B.E."/>
            <person name="Pereira I.A."/>
            <person name="McInerney M.J."/>
            <person name="Austin R.N."/>
            <person name="Groves J.T."/>
            <person name="Kukor J.J."/>
            <person name="Suflita J.M."/>
            <person name="Young L.Y."/>
            <person name="Zylstra G.J."/>
            <person name="Wawrik B."/>
        </authorList>
    </citation>
    <scope>NUCLEOTIDE SEQUENCE [LARGE SCALE GENOMIC DNA]</scope>
    <source>
        <strain evidence="4 5">AK-01</strain>
    </source>
</reference>
<evidence type="ECO:0000313" key="4">
    <source>
        <dbReference type="EMBL" id="ACL06183.1"/>
    </source>
</evidence>
<proteinExistence type="predicted"/>
<protein>
    <submittedName>
        <fullName evidence="4">YD repeat protein</fullName>
    </submittedName>
</protein>
<dbReference type="InterPro" id="IPR056823">
    <property type="entry name" value="TEN-like_YD-shell"/>
</dbReference>
<dbReference type="eggNOG" id="COG3209">
    <property type="taxonomic scope" value="Bacteria"/>
</dbReference>
<dbReference type="InterPro" id="IPR031325">
    <property type="entry name" value="RHS_repeat"/>
</dbReference>
<dbReference type="Pfam" id="PF25023">
    <property type="entry name" value="TEN_YD-shell"/>
    <property type="match status" value="2"/>
</dbReference>
<accession>B8FCM0</accession>